<evidence type="ECO:0000313" key="3">
    <source>
        <dbReference type="WBParaSite" id="Csp11.Scaffold630.g18067.t1"/>
    </source>
</evidence>
<evidence type="ECO:0000256" key="1">
    <source>
        <dbReference type="SAM" id="MobiDB-lite"/>
    </source>
</evidence>
<feature type="compositionally biased region" description="Basic and acidic residues" evidence="1">
    <location>
        <begin position="79"/>
        <end position="89"/>
    </location>
</feature>
<feature type="region of interest" description="Disordered" evidence="1">
    <location>
        <begin position="122"/>
        <end position="146"/>
    </location>
</feature>
<reference evidence="3" key="1">
    <citation type="submission" date="2016-11" db="UniProtKB">
        <authorList>
            <consortium name="WormBaseParasite"/>
        </authorList>
    </citation>
    <scope>IDENTIFICATION</scope>
</reference>
<dbReference type="AlphaFoldDB" id="A0A1I7UPK9"/>
<feature type="region of interest" description="Disordered" evidence="1">
    <location>
        <begin position="53"/>
        <end position="110"/>
    </location>
</feature>
<proteinExistence type="predicted"/>
<dbReference type="WBParaSite" id="Csp11.Scaffold630.g18067.t1">
    <property type="protein sequence ID" value="Csp11.Scaffold630.g18067.t1"/>
    <property type="gene ID" value="Csp11.Scaffold630.g18067"/>
</dbReference>
<organism evidence="2 3">
    <name type="scientific">Caenorhabditis tropicalis</name>
    <dbReference type="NCBI Taxonomy" id="1561998"/>
    <lineage>
        <taxon>Eukaryota</taxon>
        <taxon>Metazoa</taxon>
        <taxon>Ecdysozoa</taxon>
        <taxon>Nematoda</taxon>
        <taxon>Chromadorea</taxon>
        <taxon>Rhabditida</taxon>
        <taxon>Rhabditina</taxon>
        <taxon>Rhabditomorpha</taxon>
        <taxon>Rhabditoidea</taxon>
        <taxon>Rhabditidae</taxon>
        <taxon>Peloderinae</taxon>
        <taxon>Caenorhabditis</taxon>
    </lineage>
</organism>
<evidence type="ECO:0000313" key="2">
    <source>
        <dbReference type="Proteomes" id="UP000095282"/>
    </source>
</evidence>
<dbReference type="Proteomes" id="UP000095282">
    <property type="component" value="Unplaced"/>
</dbReference>
<accession>A0A1I7UPK9</accession>
<keyword evidence="2" id="KW-1185">Reference proteome</keyword>
<sequence length="146" mass="16897">MQELAVKSENTAVLMDPEELPILEYQRDLVQISLKETLTEHHDRFPVLLNSGNVTENSISKAEKEEPIKIDVGSQTMSEEEREKMDDSSRISSDSSSEDGELEFRGDDTEWDYSPEFLEMLSRSHHHQRSPSPPPPPNRFRYSSWF</sequence>
<name>A0A1I7UPK9_9PELO</name>
<protein>
    <submittedName>
        <fullName evidence="3">Uncharacterized protein</fullName>
    </submittedName>
</protein>